<dbReference type="NCBIfam" id="TIGR03351">
    <property type="entry name" value="PhnX-like"/>
    <property type="match status" value="1"/>
</dbReference>
<sequence>MSPVTAESPTAAQSSATAQSSTAEPSRISLVVFDMAGTTVEDGGLVRRAFVAADEHAGLAATDAERAEMLDYVDVTMGQSKITVFRHLAHGDEATAQAANAAFEAAYAAMVAGGEVSAMPGALDTFAELRARHVKIALTTGFARDTQNAILDALGWREIADVALCPGDGVRGRPHPDMPLTALLRTETESVSSMIVVGDSASDIVSGVRAGARASVGVLTGAHDRDRFVAAGATHVLGSVAEIPALITALDDEAVR</sequence>
<dbReference type="Proteomes" id="UP000471120">
    <property type="component" value="Unassembled WGS sequence"/>
</dbReference>
<evidence type="ECO:0000313" key="2">
    <source>
        <dbReference type="EMBL" id="TXG89713.1"/>
    </source>
</evidence>
<dbReference type="RefSeq" id="WP_010840167.1">
    <property type="nucleotide sequence ID" value="NZ_QRCM01000001.1"/>
</dbReference>
<dbReference type="PANTHER" id="PTHR43434">
    <property type="entry name" value="PHOSPHOGLYCOLATE PHOSPHATASE"/>
    <property type="match status" value="1"/>
</dbReference>
<name>A0A6P2CAS2_9NOCA</name>
<gene>
    <name evidence="2" type="ORF">DW322_05140</name>
</gene>
<dbReference type="InterPro" id="IPR050155">
    <property type="entry name" value="HAD-like_hydrolase_sf"/>
</dbReference>
<dbReference type="AlphaFoldDB" id="A0A6P2CAS2"/>
<dbReference type="SFLD" id="SFLDS00003">
    <property type="entry name" value="Haloacid_Dehalogenase"/>
    <property type="match status" value="1"/>
</dbReference>
<dbReference type="SUPFAM" id="SSF56784">
    <property type="entry name" value="HAD-like"/>
    <property type="match status" value="1"/>
</dbReference>
<dbReference type="Gene3D" id="3.40.50.1000">
    <property type="entry name" value="HAD superfamily/HAD-like"/>
    <property type="match status" value="1"/>
</dbReference>
<keyword evidence="2" id="KW-0378">Hydrolase</keyword>
<protein>
    <submittedName>
        <fullName evidence="2">Phosphonatase-like hydrolase</fullName>
    </submittedName>
</protein>
<feature type="region of interest" description="Disordered" evidence="1">
    <location>
        <begin position="1"/>
        <end position="20"/>
    </location>
</feature>
<dbReference type="SFLD" id="SFLDG01129">
    <property type="entry name" value="C1.5:_HAD__Beta-PGM__Phosphata"/>
    <property type="match status" value="1"/>
</dbReference>
<dbReference type="PANTHER" id="PTHR43434:SF19">
    <property type="entry name" value="PHOSPHONOACETALDEHYDE HYDROLASE"/>
    <property type="match status" value="1"/>
</dbReference>
<dbReference type="GO" id="GO:0006281">
    <property type="term" value="P:DNA repair"/>
    <property type="evidence" value="ECO:0007669"/>
    <property type="project" value="TreeGrafter"/>
</dbReference>
<dbReference type="GO" id="GO:0005829">
    <property type="term" value="C:cytosol"/>
    <property type="evidence" value="ECO:0007669"/>
    <property type="project" value="TreeGrafter"/>
</dbReference>
<dbReference type="InterPro" id="IPR036412">
    <property type="entry name" value="HAD-like_sf"/>
</dbReference>
<dbReference type="GO" id="GO:0008967">
    <property type="term" value="F:phosphoglycolate phosphatase activity"/>
    <property type="evidence" value="ECO:0007669"/>
    <property type="project" value="TreeGrafter"/>
</dbReference>
<dbReference type="InterPro" id="IPR023214">
    <property type="entry name" value="HAD_sf"/>
</dbReference>
<dbReference type="EMBL" id="QRCM01000001">
    <property type="protein sequence ID" value="TXG89713.1"/>
    <property type="molecule type" value="Genomic_DNA"/>
</dbReference>
<dbReference type="InterPro" id="IPR022468">
    <property type="entry name" value="PhnX-like"/>
</dbReference>
<reference evidence="2 3" key="1">
    <citation type="submission" date="2018-07" db="EMBL/GenBank/DDBJ databases">
        <title>Genome sequence of Rhodococcus rhodnii ATCC 35071 from Rhodnius prolixus.</title>
        <authorList>
            <person name="Patel V."/>
            <person name="Vogel K.J."/>
        </authorList>
    </citation>
    <scope>NUCLEOTIDE SEQUENCE [LARGE SCALE GENOMIC DNA]</scope>
    <source>
        <strain evidence="2 3">ATCC 35071</strain>
    </source>
</reference>
<evidence type="ECO:0000313" key="3">
    <source>
        <dbReference type="Proteomes" id="UP000471120"/>
    </source>
</evidence>
<dbReference type="Pfam" id="PF00702">
    <property type="entry name" value="Hydrolase"/>
    <property type="match status" value="1"/>
</dbReference>
<accession>A0A6P2CAS2</accession>
<proteinExistence type="predicted"/>
<evidence type="ECO:0000256" key="1">
    <source>
        <dbReference type="SAM" id="MobiDB-lite"/>
    </source>
</evidence>
<organism evidence="2 3">
    <name type="scientific">Rhodococcus rhodnii</name>
    <dbReference type="NCBI Taxonomy" id="38312"/>
    <lineage>
        <taxon>Bacteria</taxon>
        <taxon>Bacillati</taxon>
        <taxon>Actinomycetota</taxon>
        <taxon>Actinomycetes</taxon>
        <taxon>Mycobacteriales</taxon>
        <taxon>Nocardiaceae</taxon>
        <taxon>Rhodococcus</taxon>
    </lineage>
</organism>
<comment type="caution">
    <text evidence="2">The sequence shown here is derived from an EMBL/GenBank/DDBJ whole genome shotgun (WGS) entry which is preliminary data.</text>
</comment>